<dbReference type="EMBL" id="JBFARM010000002">
    <property type="protein sequence ID" value="MEV4285455.1"/>
    <property type="molecule type" value="Genomic_DNA"/>
</dbReference>
<feature type="region of interest" description="Disordered" evidence="1">
    <location>
        <begin position="259"/>
        <end position="289"/>
    </location>
</feature>
<dbReference type="Proteomes" id="UP001552427">
    <property type="component" value="Unassembled WGS sequence"/>
</dbReference>
<dbReference type="RefSeq" id="WP_364445995.1">
    <property type="nucleotide sequence ID" value="NZ_JBFARM010000002.1"/>
</dbReference>
<name>A0ABV3GZ75_9ACTN</name>
<proteinExistence type="predicted"/>
<protein>
    <submittedName>
        <fullName evidence="2">Uncharacterized protein</fullName>
    </submittedName>
</protein>
<gene>
    <name evidence="2" type="ORF">AB0K40_08105</name>
</gene>
<evidence type="ECO:0000313" key="2">
    <source>
        <dbReference type="EMBL" id="MEV4285455.1"/>
    </source>
</evidence>
<comment type="caution">
    <text evidence="2">The sequence shown here is derived from an EMBL/GenBank/DDBJ whole genome shotgun (WGS) entry which is preliminary data.</text>
</comment>
<feature type="region of interest" description="Disordered" evidence="1">
    <location>
        <begin position="1"/>
        <end position="20"/>
    </location>
</feature>
<evidence type="ECO:0000313" key="3">
    <source>
        <dbReference type="Proteomes" id="UP001552427"/>
    </source>
</evidence>
<organism evidence="2 3">
    <name type="scientific">Nonomuraea bangladeshensis</name>
    <dbReference type="NCBI Taxonomy" id="404385"/>
    <lineage>
        <taxon>Bacteria</taxon>
        <taxon>Bacillati</taxon>
        <taxon>Actinomycetota</taxon>
        <taxon>Actinomycetes</taxon>
        <taxon>Streptosporangiales</taxon>
        <taxon>Streptosporangiaceae</taxon>
        <taxon>Nonomuraea</taxon>
    </lineage>
</organism>
<sequence>MTEPTTTSSSGTSTTSTPATAGHLPLTVWLTPADAESVPTCTIGCCHPVSGPLARHLIAACTQLGDTVVHLNASDHQLVSAALTAGCLPVALFTDAARAGVTWTRLARTHPAHDLEVTDLRAIDPDDEALLADLVGRAGLTVVEQTCERPSSHGAAKAYGVAAAARLLKPGGHLAVVAGLHRRGGVVDPLPKLIVQAREAGLVYLQHIVALRHPARGERIDPGLLRRGLAELEEPPACAGLPASARVHSDVLLFTRPRGYSEPRDPQAPPVDGAGAIATGGVVQVGSER</sequence>
<keyword evidence="3" id="KW-1185">Reference proteome</keyword>
<reference evidence="2 3" key="1">
    <citation type="submission" date="2024-06" db="EMBL/GenBank/DDBJ databases">
        <title>The Natural Products Discovery Center: Release of the First 8490 Sequenced Strains for Exploring Actinobacteria Biosynthetic Diversity.</title>
        <authorList>
            <person name="Kalkreuter E."/>
            <person name="Kautsar S.A."/>
            <person name="Yang D."/>
            <person name="Bader C.D."/>
            <person name="Teijaro C.N."/>
            <person name="Fluegel L."/>
            <person name="Davis C.M."/>
            <person name="Simpson J.R."/>
            <person name="Lauterbach L."/>
            <person name="Steele A.D."/>
            <person name="Gui C."/>
            <person name="Meng S."/>
            <person name="Li G."/>
            <person name="Viehrig K."/>
            <person name="Ye F."/>
            <person name="Su P."/>
            <person name="Kiefer A.F."/>
            <person name="Nichols A."/>
            <person name="Cepeda A.J."/>
            <person name="Yan W."/>
            <person name="Fan B."/>
            <person name="Jiang Y."/>
            <person name="Adhikari A."/>
            <person name="Zheng C.-J."/>
            <person name="Schuster L."/>
            <person name="Cowan T.M."/>
            <person name="Smanski M.J."/>
            <person name="Chevrette M.G."/>
            <person name="De Carvalho L.P.S."/>
            <person name="Shen B."/>
        </authorList>
    </citation>
    <scope>NUCLEOTIDE SEQUENCE [LARGE SCALE GENOMIC DNA]</scope>
    <source>
        <strain evidence="2 3">NPDC049574</strain>
    </source>
</reference>
<accession>A0ABV3GZ75</accession>
<evidence type="ECO:0000256" key="1">
    <source>
        <dbReference type="SAM" id="MobiDB-lite"/>
    </source>
</evidence>